<reference evidence="4" key="1">
    <citation type="journal article" date="2014" name="Front. Microbiol.">
        <title>High frequency of phylogenetically diverse reductive dehalogenase-homologous genes in deep subseafloor sedimentary metagenomes.</title>
        <authorList>
            <person name="Kawai M."/>
            <person name="Futagami T."/>
            <person name="Toyoda A."/>
            <person name="Takaki Y."/>
            <person name="Nishi S."/>
            <person name="Hori S."/>
            <person name="Arai W."/>
            <person name="Tsubouchi T."/>
            <person name="Morono Y."/>
            <person name="Uchiyama I."/>
            <person name="Ito T."/>
            <person name="Fujiyama A."/>
            <person name="Inagaki F."/>
            <person name="Takami H."/>
        </authorList>
    </citation>
    <scope>NUCLEOTIDE SEQUENCE</scope>
    <source>
        <strain evidence="4">Expedition CK06-06</strain>
    </source>
</reference>
<dbReference type="Gene3D" id="3.40.50.300">
    <property type="entry name" value="P-loop containing nucleotide triphosphate hydrolases"/>
    <property type="match status" value="1"/>
</dbReference>
<proteinExistence type="predicted"/>
<dbReference type="InterPro" id="IPR002543">
    <property type="entry name" value="FtsK_dom"/>
</dbReference>
<dbReference type="PANTHER" id="PTHR22683">
    <property type="entry name" value="SPORULATION PROTEIN RELATED"/>
    <property type="match status" value="1"/>
</dbReference>
<dbReference type="Pfam" id="PF01580">
    <property type="entry name" value="FtsK_SpoIIIE"/>
    <property type="match status" value="1"/>
</dbReference>
<name>X0ZZ65_9ZZZZ</name>
<dbReference type="GO" id="GO:0005524">
    <property type="term" value="F:ATP binding"/>
    <property type="evidence" value="ECO:0007669"/>
    <property type="project" value="UniProtKB-KW"/>
</dbReference>
<dbReference type="AlphaFoldDB" id="X0ZZ65"/>
<keyword evidence="1" id="KW-0547">Nucleotide-binding</keyword>
<evidence type="ECO:0000313" key="4">
    <source>
        <dbReference type="EMBL" id="GAG65753.1"/>
    </source>
</evidence>
<gene>
    <name evidence="4" type="ORF">S01H4_10549</name>
</gene>
<dbReference type="EMBL" id="BART01004062">
    <property type="protein sequence ID" value="GAG65753.1"/>
    <property type="molecule type" value="Genomic_DNA"/>
</dbReference>
<dbReference type="CDD" id="cd01127">
    <property type="entry name" value="TrwB_TraG_TraD_VirD4"/>
    <property type="match status" value="1"/>
</dbReference>
<accession>X0ZZ65</accession>
<feature type="non-terminal residue" evidence="4">
    <location>
        <position position="265"/>
    </location>
</feature>
<dbReference type="GO" id="GO:0003677">
    <property type="term" value="F:DNA binding"/>
    <property type="evidence" value="ECO:0007669"/>
    <property type="project" value="InterPro"/>
</dbReference>
<evidence type="ECO:0000259" key="3">
    <source>
        <dbReference type="PROSITE" id="PS50901"/>
    </source>
</evidence>
<comment type="caution">
    <text evidence="4">The sequence shown here is derived from an EMBL/GenBank/DDBJ whole genome shotgun (WGS) entry which is preliminary data.</text>
</comment>
<keyword evidence="2" id="KW-0067">ATP-binding</keyword>
<organism evidence="4">
    <name type="scientific">marine sediment metagenome</name>
    <dbReference type="NCBI Taxonomy" id="412755"/>
    <lineage>
        <taxon>unclassified sequences</taxon>
        <taxon>metagenomes</taxon>
        <taxon>ecological metagenomes</taxon>
    </lineage>
</organism>
<protein>
    <recommendedName>
        <fullName evidence="3">FtsK domain-containing protein</fullName>
    </recommendedName>
</protein>
<dbReference type="SUPFAM" id="SSF52540">
    <property type="entry name" value="P-loop containing nucleoside triphosphate hydrolases"/>
    <property type="match status" value="1"/>
</dbReference>
<evidence type="ECO:0000256" key="2">
    <source>
        <dbReference type="ARBA" id="ARBA00022840"/>
    </source>
</evidence>
<dbReference type="InterPro" id="IPR027417">
    <property type="entry name" value="P-loop_NTPase"/>
</dbReference>
<dbReference type="InterPro" id="IPR050206">
    <property type="entry name" value="FtsK/SpoIIIE/SftA"/>
</dbReference>
<feature type="domain" description="FtsK" evidence="3">
    <location>
        <begin position="1"/>
        <end position="179"/>
    </location>
</feature>
<dbReference type="PANTHER" id="PTHR22683:SF41">
    <property type="entry name" value="DNA TRANSLOCASE FTSK"/>
    <property type="match status" value="1"/>
</dbReference>
<dbReference type="PROSITE" id="PS50901">
    <property type="entry name" value="FTSK"/>
    <property type="match status" value="1"/>
</dbReference>
<evidence type="ECO:0000256" key="1">
    <source>
        <dbReference type="ARBA" id="ARBA00022741"/>
    </source>
</evidence>
<sequence>MPHLLIAGATGSGKSICINSILTTFLYKNSPRDLRLILIDPKRVEFADYNEIPHLLTPVITNHKEAISSLKWAISEMERRYDLFQQARKRNLETFNQSASKEERLPMIVIVIDELADLMAVASREIEGAIVRLTQMARATGIHLVVATQRPSVDVITGLIKANITNRIAFAVASQVDSRVILDQSGAEKLLGNGDMLYLSKTSAKPTRMQGILMADNEIKKLTKFLSKQAEVKYNEEITQFKGGIGSVPSSFIDRVAESQDELLE</sequence>